<accession>A0ABU1IIS9</accession>
<dbReference type="RefSeq" id="WP_309862184.1">
    <property type="nucleotide sequence ID" value="NZ_JAVDQG010000001.1"/>
</dbReference>
<dbReference type="PANTHER" id="PTHR11804">
    <property type="entry name" value="PROTEASE M3 THIMET OLIGOPEPTIDASE-RELATED"/>
    <property type="match status" value="1"/>
</dbReference>
<dbReference type="Proteomes" id="UP001185012">
    <property type="component" value="Unassembled WGS sequence"/>
</dbReference>
<dbReference type="SUPFAM" id="SSF55486">
    <property type="entry name" value="Metalloproteases ('zincins'), catalytic domain"/>
    <property type="match status" value="1"/>
</dbReference>
<keyword evidence="3 6" id="KW-0378">Hydrolase</keyword>
<feature type="domain" description="Peptidase M3A/M3B catalytic" evidence="7">
    <location>
        <begin position="167"/>
        <end position="271"/>
    </location>
</feature>
<organism evidence="8 9">
    <name type="scientific">Desmospora profundinema</name>
    <dbReference type="NCBI Taxonomy" id="1571184"/>
    <lineage>
        <taxon>Bacteria</taxon>
        <taxon>Bacillati</taxon>
        <taxon>Bacillota</taxon>
        <taxon>Bacilli</taxon>
        <taxon>Bacillales</taxon>
        <taxon>Thermoactinomycetaceae</taxon>
        <taxon>Desmospora</taxon>
    </lineage>
</organism>
<dbReference type="InterPro" id="IPR001567">
    <property type="entry name" value="Pept_M3A_M3B_dom"/>
</dbReference>
<keyword evidence="4 6" id="KW-0862">Zinc</keyword>
<name>A0ABU1IIS9_9BACL</name>
<gene>
    <name evidence="8" type="ORF">JOE21_000656</name>
</gene>
<evidence type="ECO:0000256" key="6">
    <source>
        <dbReference type="RuleBase" id="RU003435"/>
    </source>
</evidence>
<keyword evidence="9" id="KW-1185">Reference proteome</keyword>
<dbReference type="PANTHER" id="PTHR11804:SF28">
    <property type="entry name" value="OLIGOENDOPEPTIDASE F"/>
    <property type="match status" value="1"/>
</dbReference>
<protein>
    <submittedName>
        <fullName evidence="8">M3 family oligoendopeptidase</fullName>
    </submittedName>
</protein>
<evidence type="ECO:0000256" key="1">
    <source>
        <dbReference type="ARBA" id="ARBA00022670"/>
    </source>
</evidence>
<evidence type="ECO:0000313" key="8">
    <source>
        <dbReference type="EMBL" id="MDR6224668.1"/>
    </source>
</evidence>
<keyword evidence="2 6" id="KW-0479">Metal-binding</keyword>
<evidence type="ECO:0000256" key="4">
    <source>
        <dbReference type="ARBA" id="ARBA00022833"/>
    </source>
</evidence>
<dbReference type="InterPro" id="IPR011976">
    <property type="entry name" value="Pept_M3B_oligopep-rel"/>
</dbReference>
<dbReference type="NCBIfam" id="TIGR02289">
    <property type="entry name" value="M3_not_pepF"/>
    <property type="match status" value="1"/>
</dbReference>
<dbReference type="Pfam" id="PF01432">
    <property type="entry name" value="Peptidase_M3"/>
    <property type="match status" value="2"/>
</dbReference>
<keyword evidence="1 6" id="KW-0645">Protease</keyword>
<reference evidence="8 9" key="1">
    <citation type="submission" date="2023-07" db="EMBL/GenBank/DDBJ databases">
        <title>Genomic Encyclopedia of Type Strains, Phase IV (KMG-IV): sequencing the most valuable type-strain genomes for metagenomic binning, comparative biology and taxonomic classification.</title>
        <authorList>
            <person name="Goeker M."/>
        </authorList>
    </citation>
    <scope>NUCLEOTIDE SEQUENCE [LARGE SCALE GENOMIC DNA]</scope>
    <source>
        <strain evidence="8 9">DSM 45903</strain>
    </source>
</reference>
<dbReference type="Gene3D" id="1.10.1370.30">
    <property type="match status" value="1"/>
</dbReference>
<feature type="domain" description="Peptidase M3A/M3B catalytic" evidence="7">
    <location>
        <begin position="310"/>
        <end position="547"/>
    </location>
</feature>
<proteinExistence type="inferred from homology"/>
<dbReference type="EMBL" id="JAVDQG010000001">
    <property type="protein sequence ID" value="MDR6224668.1"/>
    <property type="molecule type" value="Genomic_DNA"/>
</dbReference>
<comment type="cofactor">
    <cofactor evidence="6">
        <name>Zn(2+)</name>
        <dbReference type="ChEBI" id="CHEBI:29105"/>
    </cofactor>
    <text evidence="6">Binds 1 zinc ion.</text>
</comment>
<evidence type="ECO:0000313" key="9">
    <source>
        <dbReference type="Proteomes" id="UP001185012"/>
    </source>
</evidence>
<evidence type="ECO:0000259" key="7">
    <source>
        <dbReference type="Pfam" id="PF01432"/>
    </source>
</evidence>
<evidence type="ECO:0000256" key="2">
    <source>
        <dbReference type="ARBA" id="ARBA00022723"/>
    </source>
</evidence>
<dbReference type="CDD" id="cd09606">
    <property type="entry name" value="M3B_PepF"/>
    <property type="match status" value="1"/>
</dbReference>
<keyword evidence="5 6" id="KW-0482">Metalloprotease</keyword>
<comment type="similarity">
    <text evidence="6">Belongs to the peptidase M3 family.</text>
</comment>
<dbReference type="InterPro" id="IPR045090">
    <property type="entry name" value="Pept_M3A_M3B"/>
</dbReference>
<evidence type="ECO:0000256" key="5">
    <source>
        <dbReference type="ARBA" id="ARBA00023049"/>
    </source>
</evidence>
<comment type="caution">
    <text evidence="8">The sequence shown here is derived from an EMBL/GenBank/DDBJ whole genome shotgun (WGS) entry which is preliminary data.</text>
</comment>
<sequence length="564" mass="67333">MKFSDYRYERPVLEEISRSFKQALQRFKEAKRVEEQNDAIKEINEIRKTFSTMENLCFIRHSIDTTDEFYKREQDFFDETAPVVQEYVSMYYKELVSSKFRTELENHWGKQLFRLADIQLKTFSKDIVPLLQKENKRSTEYSKLVASAKIPFADEEYTLAQLRPFIEDQDRDIRRKAIEASFQFFAERENEFDHIFDDLVKTRTEIAQKLGYKNFVELGYDRMNRVDYNPEMVGVFRKQVEDMIVPLTIKLKERQKKRIGFDPLKYYDEAYQFPTGNPMPKGSPEWIIEKGQGMYKELSQETDLFFRYMVEHELMDLIAKKGKQSGGYCTYIENYHSPFIFSNFNGTSGDLHVLTHEVGHAFQVYCSRHYDIPEYRFPGYEAAEIHSMSMEFFTWPWMKQFFQEDTDKYLFSHLSSALLFLPYGVSVDEFQHWVYEHPQATVDERKAAWRSIEKKYSPYKDYDGFDYLERGGLWQKQSHIYQAPFYYIDYTLAQICAFQFWVMINDNREQAWTKYINLCKLGGSKSFLELIEAASLRSPFEEGCLEEVVKHIDRWLDSVDDTVL</sequence>
<evidence type="ECO:0000256" key="3">
    <source>
        <dbReference type="ARBA" id="ARBA00022801"/>
    </source>
</evidence>